<dbReference type="OrthoDB" id="335918at2157"/>
<organism evidence="2 3">
    <name type="scientific">Natronorubrum aibiense</name>
    <dbReference type="NCBI Taxonomy" id="348826"/>
    <lineage>
        <taxon>Archaea</taxon>
        <taxon>Methanobacteriati</taxon>
        <taxon>Methanobacteriota</taxon>
        <taxon>Stenosarchaea group</taxon>
        <taxon>Halobacteria</taxon>
        <taxon>Halobacteriales</taxon>
        <taxon>Natrialbaceae</taxon>
        <taxon>Natronorubrum</taxon>
    </lineage>
</organism>
<dbReference type="AlphaFoldDB" id="A0A5P9P7W7"/>
<dbReference type="GeneID" id="42302769"/>
<dbReference type="EMBL" id="CP045489">
    <property type="protein sequence ID" value="QFU84271.1"/>
    <property type="molecule type" value="Genomic_DNA"/>
</dbReference>
<keyword evidence="2" id="KW-0614">Plasmid</keyword>
<feature type="compositionally biased region" description="Basic and acidic residues" evidence="1">
    <location>
        <begin position="261"/>
        <end position="277"/>
    </location>
</feature>
<evidence type="ECO:0000313" key="3">
    <source>
        <dbReference type="Proteomes" id="UP000326170"/>
    </source>
</evidence>
<proteinExistence type="predicted"/>
<feature type="region of interest" description="Disordered" evidence="1">
    <location>
        <begin position="255"/>
        <end position="285"/>
    </location>
</feature>
<name>A0A5P9P7W7_9EURY</name>
<evidence type="ECO:0000313" key="2">
    <source>
        <dbReference type="EMBL" id="QFU84271.1"/>
    </source>
</evidence>
<dbReference type="RefSeq" id="WP_152943801.1">
    <property type="nucleotide sequence ID" value="NZ_CP045489.1"/>
</dbReference>
<protein>
    <submittedName>
        <fullName evidence="2">Uncharacterized protein</fullName>
    </submittedName>
</protein>
<accession>A0A5P9P7W7</accession>
<geneLocation type="plasmid" evidence="2 3">
    <name>unnamed1</name>
</geneLocation>
<dbReference type="Proteomes" id="UP000326170">
    <property type="component" value="Plasmid unnamed1"/>
</dbReference>
<sequence>MTATYETNDNKPQKDLVNYTTVRVPELRLIYRNLKAADGGPMNVSTLKDAMVPSDDDGSKDDAHLEACFKFLRAIDLLERPEDRVVSLLNEDVYSDLSFELRLLYHMNRQDHPQDHIVEAQRVAFEFAPKTVERERLVTELNNEVGYINWNKEKINGWYHLLEGIGVLSYTDSRELVLSPRPALLYELLETFRDEENSTDFGAAVGWIENEFLTVLTTRPGTPRLHQGVTDTLQTLIDEDYIDVRGMSDAKNEVVLPSTHSRNEEPSVTKFELHGWPEEPPASKRYPLDRFMEVDA</sequence>
<evidence type="ECO:0000256" key="1">
    <source>
        <dbReference type="SAM" id="MobiDB-lite"/>
    </source>
</evidence>
<gene>
    <name evidence="2" type="ORF">GCU68_16960</name>
</gene>
<dbReference type="KEGG" id="nas:GCU68_16960"/>
<keyword evidence="3" id="KW-1185">Reference proteome</keyword>
<reference evidence="2 3" key="1">
    <citation type="journal article" date="2007" name="Int. J. Syst. Evol. Microbiol.">
        <title>Natronorubrum sulfidifaciens sp. nov., an extremely haloalkaliphilic archaeon isolated from Aiding salt lake in Xin-Jiang, China.</title>
        <authorList>
            <person name="Cui H.L."/>
            <person name="Tohty D."/>
            <person name="Liu H.C."/>
            <person name="Liu S.J."/>
            <person name="Oren A."/>
            <person name="Zhou P.J."/>
        </authorList>
    </citation>
    <scope>NUCLEOTIDE SEQUENCE [LARGE SCALE GENOMIC DNA]</scope>
    <source>
        <strain evidence="2 3">7-3</strain>
        <plasmid evidence="2">unnamed1</plasmid>
    </source>
</reference>